<reference evidence="2" key="1">
    <citation type="submission" date="2020-06" db="EMBL/GenBank/DDBJ databases">
        <title>Draft genome sequences of strains closely related to Aspergillus parafelis and Aspergillus hiratsukae.</title>
        <authorList>
            <person name="Dos Santos R.A.C."/>
            <person name="Rivero-Menendez O."/>
            <person name="Steenwyk J.L."/>
            <person name="Mead M.E."/>
            <person name="Goldman G.H."/>
            <person name="Alastruey-Izquierdo A."/>
            <person name="Rokas A."/>
        </authorList>
    </citation>
    <scope>NUCLEOTIDE SEQUENCE</scope>
    <source>
        <strain evidence="1">CNM-CM5793</strain>
        <strain evidence="2">CNM-CM6106</strain>
    </source>
</reference>
<organism evidence="2 4">
    <name type="scientific">Aspergillus hiratsukae</name>
    <dbReference type="NCBI Taxonomy" id="1194566"/>
    <lineage>
        <taxon>Eukaryota</taxon>
        <taxon>Fungi</taxon>
        <taxon>Dikarya</taxon>
        <taxon>Ascomycota</taxon>
        <taxon>Pezizomycotina</taxon>
        <taxon>Eurotiomycetes</taxon>
        <taxon>Eurotiomycetidae</taxon>
        <taxon>Eurotiales</taxon>
        <taxon>Aspergillaceae</taxon>
        <taxon>Aspergillus</taxon>
        <taxon>Aspergillus subgen. Fumigati</taxon>
    </lineage>
</organism>
<keyword evidence="3" id="KW-1185">Reference proteome</keyword>
<proteinExistence type="predicted"/>
<name>A0A8H6UNH6_9EURO</name>
<dbReference type="Proteomes" id="UP000630445">
    <property type="component" value="Unassembled WGS sequence"/>
</dbReference>
<evidence type="ECO:0000313" key="2">
    <source>
        <dbReference type="EMBL" id="KAF7158354.1"/>
    </source>
</evidence>
<gene>
    <name evidence="1" type="ORF">CNMCM5793_007648</name>
    <name evidence="2" type="ORF">CNMCM6106_004850</name>
</gene>
<evidence type="ECO:0000313" key="1">
    <source>
        <dbReference type="EMBL" id="KAF7118242.1"/>
    </source>
</evidence>
<protein>
    <submittedName>
        <fullName evidence="2">Uncharacterized protein</fullName>
    </submittedName>
</protein>
<dbReference type="OrthoDB" id="4487249at2759"/>
<comment type="caution">
    <text evidence="2">The sequence shown here is derived from an EMBL/GenBank/DDBJ whole genome shotgun (WGS) entry which is preliminary data.</text>
</comment>
<dbReference type="AlphaFoldDB" id="A0A8H6UNH6"/>
<accession>A0A8H6UNH6</accession>
<dbReference type="EMBL" id="JACBAD010002073">
    <property type="protein sequence ID" value="KAF7118242.1"/>
    <property type="molecule type" value="Genomic_DNA"/>
</dbReference>
<evidence type="ECO:0000313" key="4">
    <source>
        <dbReference type="Proteomes" id="UP000662466"/>
    </source>
</evidence>
<dbReference type="EMBL" id="JACBAF010002291">
    <property type="protein sequence ID" value="KAF7158354.1"/>
    <property type="molecule type" value="Genomic_DNA"/>
</dbReference>
<dbReference type="Proteomes" id="UP000662466">
    <property type="component" value="Unassembled WGS sequence"/>
</dbReference>
<sequence>MITIQVTTIGEVGVSLNRSPSSAMRLGGVFQLAQFQSSVDRDDEKGAAQSRPRDEYFAMRKTAKFKSNRRGNKEIVERVVACRRARRL</sequence>
<evidence type="ECO:0000313" key="3">
    <source>
        <dbReference type="Proteomes" id="UP000630445"/>
    </source>
</evidence>